<protein>
    <submittedName>
        <fullName evidence="3">SAM-dependent methyltransferase</fullName>
        <ecNumber evidence="3">2.1.1.-</ecNumber>
    </submittedName>
</protein>
<dbReference type="SUPFAM" id="SSF53335">
    <property type="entry name" value="S-adenosyl-L-methionine-dependent methyltransferases"/>
    <property type="match status" value="1"/>
</dbReference>
<dbReference type="EMBL" id="JAPMXC010000001">
    <property type="protein sequence ID" value="MCY0386953.1"/>
    <property type="molecule type" value="Genomic_DNA"/>
</dbReference>
<dbReference type="InterPro" id="IPR003788">
    <property type="entry name" value="NDUFAF7"/>
</dbReference>
<dbReference type="EC" id="2.1.1.-" evidence="3"/>
<dbReference type="InterPro" id="IPR029063">
    <property type="entry name" value="SAM-dependent_MTases_sf"/>
</dbReference>
<evidence type="ECO:0000256" key="2">
    <source>
        <dbReference type="ARBA" id="ARBA00022679"/>
    </source>
</evidence>
<dbReference type="GO" id="GO:0032259">
    <property type="term" value="P:methylation"/>
    <property type="evidence" value="ECO:0007669"/>
    <property type="project" value="UniProtKB-KW"/>
</dbReference>
<dbReference type="PANTHER" id="PTHR12049:SF7">
    <property type="entry name" value="PROTEIN ARGININE METHYLTRANSFERASE NDUFAF7, MITOCHONDRIAL"/>
    <property type="match status" value="1"/>
</dbReference>
<keyword evidence="4" id="KW-1185">Reference proteome</keyword>
<keyword evidence="1 3" id="KW-0489">Methyltransferase</keyword>
<dbReference type="Pfam" id="PF02636">
    <property type="entry name" value="Methyltransf_28"/>
    <property type="match status" value="1"/>
</dbReference>
<gene>
    <name evidence="3" type="ORF">OVY01_06845</name>
</gene>
<dbReference type="PANTHER" id="PTHR12049">
    <property type="entry name" value="PROTEIN ARGININE METHYLTRANSFERASE NDUFAF7, MITOCHONDRIAL"/>
    <property type="match status" value="1"/>
</dbReference>
<evidence type="ECO:0000313" key="4">
    <source>
        <dbReference type="Proteomes" id="UP001082899"/>
    </source>
</evidence>
<dbReference type="InterPro" id="IPR038375">
    <property type="entry name" value="NDUFAF7_sf"/>
</dbReference>
<name>A0ABT3ZK92_9BURK</name>
<reference evidence="3" key="1">
    <citation type="submission" date="2022-11" db="EMBL/GenBank/DDBJ databases">
        <title>Robbsia betulipollinis sp. nov., isolated from pollen of birch (Betula pendula).</title>
        <authorList>
            <person name="Shi H."/>
            <person name="Ambika Manirajan B."/>
            <person name="Ratering S."/>
            <person name="Geissler-Plaum R."/>
            <person name="Schnell S."/>
        </authorList>
    </citation>
    <scope>NUCLEOTIDE SEQUENCE</scope>
    <source>
        <strain evidence="3">Bb-Pol-6</strain>
    </source>
</reference>
<evidence type="ECO:0000256" key="1">
    <source>
        <dbReference type="ARBA" id="ARBA00022603"/>
    </source>
</evidence>
<dbReference type="RefSeq" id="WP_267846623.1">
    <property type="nucleotide sequence ID" value="NZ_JAPMXC010000001.1"/>
</dbReference>
<sequence length="408" mass="44094">MDAKPHASLPVPDAHALARSTTLVARIAAEIAAAGGWLPFSRYMEMALYTPGLGYYSGANRKFGHSAADGSDFITAPHISPFFARALARPVAEALALAEADEILEFGAGTGLLAAQLLNALADDALPAMPRIRRYTIVELSGELRERQRETLAQHAPAWRDRVRWLDALPERFQGVVIGNEVLDAMPVQLHPHVDGAWFERGVALDGTRLVWRDRPAAAPPTIPAAVRQAIDTAAVDYLIESHAAARAFVGTVCAMLTRGAAIFIDYGFPAHEYYHPQRAAGTLMCHYRHQAHDDPLLYPGLQDITAHVEFSGLTQAALDAGADVLGYMSQARFLINAGIAEDLGRTISPGDPARYLPAANGVQKLLAESEMGELFKVIGFSRGLDDLPRAFATGDRSWTLLDEEDGA</sequence>
<proteinExistence type="predicted"/>
<accession>A0ABT3ZK92</accession>
<comment type="caution">
    <text evidence="3">The sequence shown here is derived from an EMBL/GenBank/DDBJ whole genome shotgun (WGS) entry which is preliminary data.</text>
</comment>
<dbReference type="Gene3D" id="3.40.50.12710">
    <property type="match status" value="1"/>
</dbReference>
<keyword evidence="2 3" id="KW-0808">Transferase</keyword>
<organism evidence="3 4">
    <name type="scientific">Robbsia betulipollinis</name>
    <dbReference type="NCBI Taxonomy" id="2981849"/>
    <lineage>
        <taxon>Bacteria</taxon>
        <taxon>Pseudomonadati</taxon>
        <taxon>Pseudomonadota</taxon>
        <taxon>Betaproteobacteria</taxon>
        <taxon>Burkholderiales</taxon>
        <taxon>Burkholderiaceae</taxon>
        <taxon>Robbsia</taxon>
    </lineage>
</organism>
<evidence type="ECO:0000313" key="3">
    <source>
        <dbReference type="EMBL" id="MCY0386953.1"/>
    </source>
</evidence>
<dbReference type="GO" id="GO:0008168">
    <property type="term" value="F:methyltransferase activity"/>
    <property type="evidence" value="ECO:0007669"/>
    <property type="project" value="UniProtKB-KW"/>
</dbReference>
<dbReference type="Proteomes" id="UP001082899">
    <property type="component" value="Unassembled WGS sequence"/>
</dbReference>